<accession>A0AAV0G4X7</accession>
<protein>
    <submittedName>
        <fullName evidence="2">Uncharacterized protein</fullName>
    </submittedName>
</protein>
<feature type="compositionally biased region" description="Basic and acidic residues" evidence="1">
    <location>
        <begin position="332"/>
        <end position="362"/>
    </location>
</feature>
<sequence>MGFSYSSATSTSSPYEEANFFSSRRNRSPPLGRGHLDSISMDLNSIIEELGRVSGAVYTLRFAWNLDEMLLHTICCDLKWSSAFFPSTLFGCPYWLVSLPVQDCSSATSTASVTDRERVGVVQYQLMITAALQRHPNHQSVGGYDDANFLYMQKKTTASTMPSWSSLLQSISKQYGSSMVYSQVLECSALHLLSICRSSLQPLCNCKITPYAFSVVFTSDNLKRNQDLNRLEIIGKEESVALLKLLKLGEGEDKSFEWILQEEFKSEFKPIRYIEVCATLAAILEDTVLNPSNRLVPFAIVHQACSSPTFSSDPFLPILMNVIGGIESVKSQRVEGRETNDAGEKEKEGENEGAPLDERGEGSEGSDIVEDLVLSDDSDDNYRERLIPVYEDGIEEKVGEVSLIEAFGYTSFARQVARANKEENERGGEGWLAGIFHVLWPWPRYDTTYHDVHDEVLDPRKVHWLSFLRSIQLVRVKRSYMDPVGQVIRVRFWSLEKVDEVVMQRKYIHSRRDFVAVLHMTWAAWKDQEPSYQCPAEAVVDGGRLQYLRSNLSEIPFELEDDREDDSEDPEWDSFFAAVSLIICTTTDTP</sequence>
<keyword evidence="3" id="KW-1185">Reference proteome</keyword>
<reference evidence="2" key="1">
    <citation type="submission" date="2022-07" db="EMBL/GenBank/DDBJ databases">
        <authorList>
            <person name="Macas J."/>
            <person name="Novak P."/>
            <person name="Neumann P."/>
        </authorList>
    </citation>
    <scope>NUCLEOTIDE SEQUENCE</scope>
</reference>
<feature type="region of interest" description="Disordered" evidence="1">
    <location>
        <begin position="332"/>
        <end position="367"/>
    </location>
</feature>
<dbReference type="AlphaFoldDB" id="A0AAV0G4X7"/>
<name>A0AAV0G4X7_9ASTE</name>
<evidence type="ECO:0000313" key="3">
    <source>
        <dbReference type="Proteomes" id="UP001152523"/>
    </source>
</evidence>
<evidence type="ECO:0000256" key="1">
    <source>
        <dbReference type="SAM" id="MobiDB-lite"/>
    </source>
</evidence>
<comment type="caution">
    <text evidence="2">The sequence shown here is derived from an EMBL/GenBank/DDBJ whole genome shotgun (WGS) entry which is preliminary data.</text>
</comment>
<proteinExistence type="predicted"/>
<dbReference type="Proteomes" id="UP001152523">
    <property type="component" value="Unassembled WGS sequence"/>
</dbReference>
<evidence type="ECO:0000313" key="2">
    <source>
        <dbReference type="EMBL" id="CAH9143007.1"/>
    </source>
</evidence>
<dbReference type="EMBL" id="CAMAPF010001045">
    <property type="protein sequence ID" value="CAH9143007.1"/>
    <property type="molecule type" value="Genomic_DNA"/>
</dbReference>
<organism evidence="2 3">
    <name type="scientific">Cuscuta epithymum</name>
    <dbReference type="NCBI Taxonomy" id="186058"/>
    <lineage>
        <taxon>Eukaryota</taxon>
        <taxon>Viridiplantae</taxon>
        <taxon>Streptophyta</taxon>
        <taxon>Embryophyta</taxon>
        <taxon>Tracheophyta</taxon>
        <taxon>Spermatophyta</taxon>
        <taxon>Magnoliopsida</taxon>
        <taxon>eudicotyledons</taxon>
        <taxon>Gunneridae</taxon>
        <taxon>Pentapetalae</taxon>
        <taxon>asterids</taxon>
        <taxon>lamiids</taxon>
        <taxon>Solanales</taxon>
        <taxon>Convolvulaceae</taxon>
        <taxon>Cuscuteae</taxon>
        <taxon>Cuscuta</taxon>
        <taxon>Cuscuta subgen. Cuscuta</taxon>
    </lineage>
</organism>
<gene>
    <name evidence="2" type="ORF">CEPIT_LOCUS40334</name>
</gene>